<accession>A0A7J9NGY2</accession>
<evidence type="ECO:0000313" key="5">
    <source>
        <dbReference type="Proteomes" id="UP000563838"/>
    </source>
</evidence>
<dbReference type="RefSeq" id="WP_181487611.1">
    <property type="nucleotide sequence ID" value="NZ_JACDUI010000001.1"/>
</dbReference>
<dbReference type="InterPro" id="IPR000462">
    <property type="entry name" value="CDP-OH_P_trans"/>
</dbReference>
<dbReference type="InterPro" id="IPR048254">
    <property type="entry name" value="CDP_ALCOHOL_P_TRANSF_CS"/>
</dbReference>
<dbReference type="GO" id="GO:0008654">
    <property type="term" value="P:phospholipid biosynthetic process"/>
    <property type="evidence" value="ECO:0007669"/>
    <property type="project" value="InterPro"/>
</dbReference>
<name>A0A7J9NGY2_METMI</name>
<keyword evidence="3" id="KW-1133">Transmembrane helix</keyword>
<dbReference type="AlphaFoldDB" id="A0A7J9NGY2"/>
<dbReference type="Pfam" id="PF01066">
    <property type="entry name" value="CDP-OH_P_transf"/>
    <property type="match status" value="1"/>
</dbReference>
<feature type="transmembrane region" description="Helical" evidence="3">
    <location>
        <begin position="67"/>
        <end position="84"/>
    </location>
</feature>
<comment type="similarity">
    <text evidence="2">Belongs to the CDP-alcohol phosphatidyltransferase class-I family.</text>
</comment>
<sequence length="230" mass="26816">MENDYTSLKKKMRGNGNHVLGNIFRRISIRLSMIFLKFNIMPNTITWFSFLLILFTIPIIIIFRENGYFVISILIILSYILDFCDGEVARALDICSNKGKWLDSALDRLKEFIIISEAVLSLIFGNNLLPHEYILCTFSILVPLYAQYISEIAIQNINKDIPVKNDVKIQNSKLQSYLIYVNPLDVGLLLNIFALAYLINLKIIIYYIGTFGVPWIILMFINYYYRKNWD</sequence>
<reference evidence="4 5" key="1">
    <citation type="submission" date="2020-07" db="EMBL/GenBank/DDBJ databases">
        <title>Genomic Encyclopedia of Type Strains, Phase IV (KMG-V): Genome sequencing to study the core and pangenomes of soil and plant-associated prokaryotes.</title>
        <authorList>
            <person name="Whitman W."/>
        </authorList>
    </citation>
    <scope>NUCLEOTIDE SEQUENCE [LARGE SCALE GENOMIC DNA]</scope>
    <source>
        <strain evidence="4 5">A4</strain>
    </source>
</reference>
<dbReference type="Gene3D" id="1.20.120.1760">
    <property type="match status" value="1"/>
</dbReference>
<dbReference type="GO" id="GO:0016020">
    <property type="term" value="C:membrane"/>
    <property type="evidence" value="ECO:0007669"/>
    <property type="project" value="InterPro"/>
</dbReference>
<evidence type="ECO:0000313" key="4">
    <source>
        <dbReference type="EMBL" id="MBA2840124.1"/>
    </source>
</evidence>
<feature type="transmembrane region" description="Helical" evidence="3">
    <location>
        <begin position="40"/>
        <end position="61"/>
    </location>
</feature>
<keyword evidence="1 2" id="KW-0808">Transferase</keyword>
<dbReference type="EMBL" id="JACDUI010000001">
    <property type="protein sequence ID" value="MBA2840124.1"/>
    <property type="molecule type" value="Genomic_DNA"/>
</dbReference>
<feature type="transmembrane region" description="Helical" evidence="3">
    <location>
        <begin position="204"/>
        <end position="225"/>
    </location>
</feature>
<evidence type="ECO:0000256" key="2">
    <source>
        <dbReference type="RuleBase" id="RU003750"/>
    </source>
</evidence>
<dbReference type="InterPro" id="IPR043130">
    <property type="entry name" value="CDP-OH_PTrfase_TM_dom"/>
</dbReference>
<dbReference type="PROSITE" id="PS00379">
    <property type="entry name" value="CDP_ALCOHOL_P_TRANSF"/>
    <property type="match status" value="1"/>
</dbReference>
<keyword evidence="3" id="KW-0472">Membrane</keyword>
<feature type="transmembrane region" description="Helical" evidence="3">
    <location>
        <begin position="177"/>
        <end position="198"/>
    </location>
</feature>
<organism evidence="4 5">
    <name type="scientific">Methanococcus maripaludis</name>
    <name type="common">Methanococcus deltae</name>
    <dbReference type="NCBI Taxonomy" id="39152"/>
    <lineage>
        <taxon>Archaea</taxon>
        <taxon>Methanobacteriati</taxon>
        <taxon>Methanobacteriota</taxon>
        <taxon>Methanomada group</taxon>
        <taxon>Methanococci</taxon>
        <taxon>Methanococcales</taxon>
        <taxon>Methanococcaceae</taxon>
        <taxon>Methanococcus</taxon>
    </lineage>
</organism>
<proteinExistence type="inferred from homology"/>
<gene>
    <name evidence="4" type="ORF">HNP87_000636</name>
</gene>
<evidence type="ECO:0000256" key="3">
    <source>
        <dbReference type="SAM" id="Phobius"/>
    </source>
</evidence>
<dbReference type="GO" id="GO:0016780">
    <property type="term" value="F:phosphotransferase activity, for other substituted phosphate groups"/>
    <property type="evidence" value="ECO:0007669"/>
    <property type="project" value="InterPro"/>
</dbReference>
<protein>
    <submittedName>
        <fullName evidence="4">Phosphatidylglycerophosphate synthase</fullName>
    </submittedName>
</protein>
<evidence type="ECO:0000256" key="1">
    <source>
        <dbReference type="ARBA" id="ARBA00022679"/>
    </source>
</evidence>
<comment type="caution">
    <text evidence="4">The sequence shown here is derived from an EMBL/GenBank/DDBJ whole genome shotgun (WGS) entry which is preliminary data.</text>
</comment>
<keyword evidence="3" id="KW-0812">Transmembrane</keyword>
<dbReference type="Proteomes" id="UP000563838">
    <property type="component" value="Unassembled WGS sequence"/>
</dbReference>